<dbReference type="GO" id="GO:0003700">
    <property type="term" value="F:DNA-binding transcription factor activity"/>
    <property type="evidence" value="ECO:0007669"/>
    <property type="project" value="InterPro"/>
</dbReference>
<evidence type="ECO:0000259" key="5">
    <source>
        <dbReference type="PROSITE" id="PS50931"/>
    </source>
</evidence>
<dbReference type="OrthoDB" id="7809623at2"/>
<dbReference type="PANTHER" id="PTHR30419">
    <property type="entry name" value="HTH-TYPE TRANSCRIPTIONAL REGULATOR YBHD"/>
    <property type="match status" value="1"/>
</dbReference>
<dbReference type="SUPFAM" id="SSF46785">
    <property type="entry name" value="Winged helix' DNA-binding domain"/>
    <property type="match status" value="1"/>
</dbReference>
<dbReference type="Gene3D" id="3.40.190.290">
    <property type="match status" value="1"/>
</dbReference>
<dbReference type="Pfam" id="PF00126">
    <property type="entry name" value="HTH_1"/>
    <property type="match status" value="1"/>
</dbReference>
<proteinExistence type="inferred from homology"/>
<protein>
    <recommendedName>
        <fullName evidence="5">HTH lysR-type domain-containing protein</fullName>
    </recommendedName>
</protein>
<dbReference type="PANTHER" id="PTHR30419:SF8">
    <property type="entry name" value="NITROGEN ASSIMILATION TRANSCRIPTIONAL ACTIVATOR-RELATED"/>
    <property type="match status" value="1"/>
</dbReference>
<sequence length="298" mass="32709">MDRRVKVFLTIAETGSLTATACALNITQPALTKTLRSLECDLGAPLFDRHARGCSLTWAGEVLLAQAKSMQRAWNSAKEEIRAITAGRLDTFRIGAGPAYHPLIVPQLLCRLTGEFPETRIEMDTGVNDSEMPKLIAGDIDLLLGSLDGQPPDNIERLWLLDVETAIYVRSEHPLAARDDIDPLSLSEAVWLVYKKDDMVHARINTYLAAAGCRETRIAVQVGALTSGFEIVRGTDLLMSAPRQVEAIARQYGLVPLRYAETIWTFRSGACFRNASLAYPIVRRSLSLLSDLCAAPLG</sequence>
<dbReference type="GO" id="GO:0005829">
    <property type="term" value="C:cytosol"/>
    <property type="evidence" value="ECO:0007669"/>
    <property type="project" value="TreeGrafter"/>
</dbReference>
<keyword evidence="2" id="KW-0805">Transcription regulation</keyword>
<comment type="caution">
    <text evidence="6">The sequence shown here is derived from an EMBL/GenBank/DDBJ whole genome shotgun (WGS) entry which is preliminary data.</text>
</comment>
<keyword evidence="7" id="KW-1185">Reference proteome</keyword>
<evidence type="ECO:0000313" key="7">
    <source>
        <dbReference type="Proteomes" id="UP000241444"/>
    </source>
</evidence>
<evidence type="ECO:0000256" key="3">
    <source>
        <dbReference type="ARBA" id="ARBA00023125"/>
    </source>
</evidence>
<evidence type="ECO:0000313" key="6">
    <source>
        <dbReference type="EMBL" id="PSH62954.1"/>
    </source>
</evidence>
<dbReference type="EMBL" id="PGGO01000027">
    <property type="protein sequence ID" value="PSH62954.1"/>
    <property type="molecule type" value="Genomic_DNA"/>
</dbReference>
<gene>
    <name evidence="6" type="ORF">CU102_24795</name>
</gene>
<evidence type="ECO:0000256" key="4">
    <source>
        <dbReference type="ARBA" id="ARBA00023163"/>
    </source>
</evidence>
<accession>A0A2P7B907</accession>
<dbReference type="GO" id="GO:0003677">
    <property type="term" value="F:DNA binding"/>
    <property type="evidence" value="ECO:0007669"/>
    <property type="project" value="UniProtKB-KW"/>
</dbReference>
<comment type="similarity">
    <text evidence="1">Belongs to the LysR transcriptional regulatory family.</text>
</comment>
<evidence type="ECO:0000256" key="2">
    <source>
        <dbReference type="ARBA" id="ARBA00023015"/>
    </source>
</evidence>
<dbReference type="InterPro" id="IPR000847">
    <property type="entry name" value="LysR_HTH_N"/>
</dbReference>
<dbReference type="RefSeq" id="WP_106713750.1">
    <property type="nucleotide sequence ID" value="NZ_PGGO01000027.1"/>
</dbReference>
<dbReference type="InterPro" id="IPR036390">
    <property type="entry name" value="WH_DNA-bd_sf"/>
</dbReference>
<dbReference type="InterPro" id="IPR036388">
    <property type="entry name" value="WH-like_DNA-bd_sf"/>
</dbReference>
<dbReference type="InterPro" id="IPR050950">
    <property type="entry name" value="HTH-type_LysR_regulators"/>
</dbReference>
<dbReference type="PROSITE" id="PS50931">
    <property type="entry name" value="HTH_LYSR"/>
    <property type="match status" value="1"/>
</dbReference>
<dbReference type="SUPFAM" id="SSF53850">
    <property type="entry name" value="Periplasmic binding protein-like II"/>
    <property type="match status" value="1"/>
</dbReference>
<name>A0A2P7B907_9HYPH</name>
<keyword evidence="3" id="KW-0238">DNA-binding</keyword>
<feature type="domain" description="HTH lysR-type" evidence="5">
    <location>
        <begin position="1"/>
        <end position="57"/>
    </location>
</feature>
<dbReference type="Pfam" id="PF03466">
    <property type="entry name" value="LysR_substrate"/>
    <property type="match status" value="1"/>
</dbReference>
<dbReference type="InterPro" id="IPR005119">
    <property type="entry name" value="LysR_subst-bd"/>
</dbReference>
<dbReference type="Gene3D" id="1.10.10.10">
    <property type="entry name" value="Winged helix-like DNA-binding domain superfamily/Winged helix DNA-binding domain"/>
    <property type="match status" value="1"/>
</dbReference>
<keyword evidence="4" id="KW-0804">Transcription</keyword>
<dbReference type="Proteomes" id="UP000241444">
    <property type="component" value="Unassembled WGS sequence"/>
</dbReference>
<dbReference type="AlphaFoldDB" id="A0A2P7B907"/>
<reference evidence="7" key="1">
    <citation type="submission" date="2017-11" db="EMBL/GenBank/DDBJ databases">
        <authorList>
            <person name="Kuznetsova I."/>
            <person name="Sazanova A."/>
            <person name="Chirak E."/>
            <person name="Safronova V."/>
            <person name="Willems A."/>
        </authorList>
    </citation>
    <scope>NUCLEOTIDE SEQUENCE [LARGE SCALE GENOMIC DNA]</scope>
    <source>
        <strain evidence="7">STM 196</strain>
    </source>
</reference>
<organism evidence="6 7">
    <name type="scientific">Phyllobacterium brassicacearum</name>
    <dbReference type="NCBI Taxonomy" id="314235"/>
    <lineage>
        <taxon>Bacteria</taxon>
        <taxon>Pseudomonadati</taxon>
        <taxon>Pseudomonadota</taxon>
        <taxon>Alphaproteobacteria</taxon>
        <taxon>Hyphomicrobiales</taxon>
        <taxon>Phyllobacteriaceae</taxon>
        <taxon>Phyllobacterium</taxon>
    </lineage>
</organism>
<dbReference type="PRINTS" id="PR00039">
    <property type="entry name" value="HTHLYSR"/>
</dbReference>
<evidence type="ECO:0000256" key="1">
    <source>
        <dbReference type="ARBA" id="ARBA00009437"/>
    </source>
</evidence>